<proteinExistence type="predicted"/>
<organism evidence="1 2">
    <name type="scientific">Zostera marina</name>
    <name type="common">Eelgrass</name>
    <dbReference type="NCBI Taxonomy" id="29655"/>
    <lineage>
        <taxon>Eukaryota</taxon>
        <taxon>Viridiplantae</taxon>
        <taxon>Streptophyta</taxon>
        <taxon>Embryophyta</taxon>
        <taxon>Tracheophyta</taxon>
        <taxon>Spermatophyta</taxon>
        <taxon>Magnoliopsida</taxon>
        <taxon>Liliopsida</taxon>
        <taxon>Zosteraceae</taxon>
        <taxon>Zostera</taxon>
    </lineage>
</organism>
<keyword evidence="2" id="KW-1185">Reference proteome</keyword>
<dbReference type="AlphaFoldDB" id="A0A0K9NN26"/>
<gene>
    <name evidence="1" type="ORF">ZOSMA_79G00100</name>
</gene>
<name>A0A0K9NN26_ZOSMR</name>
<dbReference type="Proteomes" id="UP000036987">
    <property type="component" value="Unassembled WGS sequence"/>
</dbReference>
<reference evidence="2" key="1">
    <citation type="journal article" date="2016" name="Nature">
        <title>The genome of the seagrass Zostera marina reveals angiosperm adaptation to the sea.</title>
        <authorList>
            <person name="Olsen J.L."/>
            <person name="Rouze P."/>
            <person name="Verhelst B."/>
            <person name="Lin Y.-C."/>
            <person name="Bayer T."/>
            <person name="Collen J."/>
            <person name="Dattolo E."/>
            <person name="De Paoli E."/>
            <person name="Dittami S."/>
            <person name="Maumus F."/>
            <person name="Michel G."/>
            <person name="Kersting A."/>
            <person name="Lauritano C."/>
            <person name="Lohaus R."/>
            <person name="Toepel M."/>
            <person name="Tonon T."/>
            <person name="Vanneste K."/>
            <person name="Amirebrahimi M."/>
            <person name="Brakel J."/>
            <person name="Bostroem C."/>
            <person name="Chovatia M."/>
            <person name="Grimwood J."/>
            <person name="Jenkins J.W."/>
            <person name="Jueterbock A."/>
            <person name="Mraz A."/>
            <person name="Stam W.T."/>
            <person name="Tice H."/>
            <person name="Bornberg-Bauer E."/>
            <person name="Green P.J."/>
            <person name="Pearson G.A."/>
            <person name="Procaccini G."/>
            <person name="Duarte C.M."/>
            <person name="Schmutz J."/>
            <person name="Reusch T.B.H."/>
            <person name="Van de Peer Y."/>
        </authorList>
    </citation>
    <scope>NUCLEOTIDE SEQUENCE [LARGE SCALE GENOMIC DNA]</scope>
    <source>
        <strain evidence="2">cv. Finnish</strain>
    </source>
</reference>
<comment type="caution">
    <text evidence="1">The sequence shown here is derived from an EMBL/GenBank/DDBJ whole genome shotgun (WGS) entry which is preliminary data.</text>
</comment>
<sequence length="52" mass="5935">MILVILDVKNLARDDDIETGRDAKKNSVELVLDEFFKQVIGVLIEDLSRPSY</sequence>
<protein>
    <submittedName>
        <fullName evidence="1">Uncharacterized protein</fullName>
    </submittedName>
</protein>
<accession>A0A0K9NN26</accession>
<dbReference type="EMBL" id="LFYR01001977">
    <property type="protein sequence ID" value="KMZ58169.1"/>
    <property type="molecule type" value="Genomic_DNA"/>
</dbReference>
<evidence type="ECO:0000313" key="1">
    <source>
        <dbReference type="EMBL" id="KMZ58169.1"/>
    </source>
</evidence>
<evidence type="ECO:0000313" key="2">
    <source>
        <dbReference type="Proteomes" id="UP000036987"/>
    </source>
</evidence>